<dbReference type="EMBL" id="QHJG01000010">
    <property type="protein sequence ID" value="PWY56218.1"/>
    <property type="molecule type" value="Genomic_DNA"/>
</dbReference>
<evidence type="ECO:0000313" key="3">
    <source>
        <dbReference type="Proteomes" id="UP000247152"/>
    </source>
</evidence>
<dbReference type="InterPro" id="IPR006330">
    <property type="entry name" value="Ado/ade_deaminase"/>
</dbReference>
<dbReference type="GO" id="GO:0046103">
    <property type="term" value="P:inosine biosynthetic process"/>
    <property type="evidence" value="ECO:0007669"/>
    <property type="project" value="TreeGrafter"/>
</dbReference>
<sequence>MLTALEQWNSLQPCEDKNLLHGKVRLGHCIFLTQEQKERINKLGVPIEVCPSCHSKLNWHLEKEPHPATLIYQDLSEPVVLGTDDELIFDEPIKNEFNRLLSFFSNKKELSRKQLKEHQPSFRFSNN</sequence>
<dbReference type="GO" id="GO:0005829">
    <property type="term" value="C:cytosol"/>
    <property type="evidence" value="ECO:0007669"/>
    <property type="project" value="TreeGrafter"/>
</dbReference>
<comment type="caution">
    <text evidence="1">The sequence shown here is derived from an EMBL/GenBank/DDBJ whole genome shotgun (WGS) entry which is preliminary data.</text>
</comment>
<dbReference type="OrthoDB" id="5645831at2"/>
<gene>
    <name evidence="1" type="ORF">DGG96_07715</name>
    <name evidence="2" type="ORF">ELY20_10090</name>
</gene>
<dbReference type="PANTHER" id="PTHR11409">
    <property type="entry name" value="ADENOSINE DEAMINASE"/>
    <property type="match status" value="1"/>
</dbReference>
<dbReference type="EMBL" id="RZGX01000012">
    <property type="protein sequence ID" value="RUR22246.1"/>
    <property type="molecule type" value="Genomic_DNA"/>
</dbReference>
<accession>A0A317U4S5</accession>
<reference evidence="2 4" key="2">
    <citation type="submission" date="2018-12" db="EMBL/GenBank/DDBJ databases">
        <title>Legionella sp,whole genome shotgun sequence.</title>
        <authorList>
            <person name="Wu H."/>
        </authorList>
    </citation>
    <scope>NUCLEOTIDE SEQUENCE [LARGE SCALE GENOMIC DNA]</scope>
    <source>
        <strain evidence="2">Km489</strain>
        <strain evidence="4">km489</strain>
    </source>
</reference>
<evidence type="ECO:0000313" key="1">
    <source>
        <dbReference type="EMBL" id="PWY56218.1"/>
    </source>
</evidence>
<dbReference type="InterPro" id="IPR032466">
    <property type="entry name" value="Metal_Hydrolase"/>
</dbReference>
<dbReference type="Gene3D" id="3.20.20.140">
    <property type="entry name" value="Metal-dependent hydrolases"/>
    <property type="match status" value="1"/>
</dbReference>
<organism evidence="1 3">
    <name type="scientific">Legionella qingyii</name>
    <dbReference type="NCBI Taxonomy" id="2184757"/>
    <lineage>
        <taxon>Bacteria</taxon>
        <taxon>Pseudomonadati</taxon>
        <taxon>Pseudomonadota</taxon>
        <taxon>Gammaproteobacteria</taxon>
        <taxon>Legionellales</taxon>
        <taxon>Legionellaceae</taxon>
        <taxon>Legionella</taxon>
    </lineage>
</organism>
<keyword evidence="4" id="KW-1185">Reference proteome</keyword>
<dbReference type="Proteomes" id="UP000287374">
    <property type="component" value="Unassembled WGS sequence"/>
</dbReference>
<dbReference type="GO" id="GO:0043103">
    <property type="term" value="P:hypoxanthine salvage"/>
    <property type="evidence" value="ECO:0007669"/>
    <property type="project" value="TreeGrafter"/>
</dbReference>
<evidence type="ECO:0000313" key="2">
    <source>
        <dbReference type="EMBL" id="RUR22246.1"/>
    </source>
</evidence>
<dbReference type="PANTHER" id="PTHR11409:SF43">
    <property type="entry name" value="ADENOSINE DEAMINASE"/>
    <property type="match status" value="1"/>
</dbReference>
<dbReference type="GO" id="GO:0004000">
    <property type="term" value="F:adenosine deaminase activity"/>
    <property type="evidence" value="ECO:0007669"/>
    <property type="project" value="TreeGrafter"/>
</dbReference>
<proteinExistence type="predicted"/>
<reference evidence="1 3" key="1">
    <citation type="submission" date="2018-05" db="EMBL/GenBank/DDBJ databases">
        <title>Legionella qingyii sp.nov., whole genome shotgun sequence.</title>
        <authorList>
            <person name="Wu H."/>
            <person name="Zhu Q."/>
            <person name="Hu C."/>
        </authorList>
    </citation>
    <scope>NUCLEOTIDE SEQUENCE [LARGE SCALE GENOMIC DNA]</scope>
    <source>
        <strain evidence="1 3">HEB18</strain>
    </source>
</reference>
<name>A0A317U4S5_9GAMM</name>
<evidence type="ECO:0000313" key="4">
    <source>
        <dbReference type="Proteomes" id="UP000287374"/>
    </source>
</evidence>
<dbReference type="Proteomes" id="UP000247152">
    <property type="component" value="Unassembled WGS sequence"/>
</dbReference>
<dbReference type="SUPFAM" id="SSF51556">
    <property type="entry name" value="Metallo-dependent hydrolases"/>
    <property type="match status" value="1"/>
</dbReference>
<dbReference type="GO" id="GO:0006154">
    <property type="term" value="P:adenosine catabolic process"/>
    <property type="evidence" value="ECO:0007669"/>
    <property type="project" value="TreeGrafter"/>
</dbReference>
<protein>
    <submittedName>
        <fullName evidence="1">Uncharacterized protein</fullName>
    </submittedName>
</protein>
<dbReference type="AlphaFoldDB" id="A0A317U4S5"/>